<protein>
    <recommendedName>
        <fullName evidence="3">DNA topoisomerase</fullName>
        <ecNumber evidence="3">5.6.2.1</ecNumber>
    </recommendedName>
</protein>
<dbReference type="GO" id="GO:0003677">
    <property type="term" value="F:DNA binding"/>
    <property type="evidence" value="ECO:0007669"/>
    <property type="project" value="UniProtKB-KW"/>
</dbReference>
<evidence type="ECO:0000313" key="9">
    <source>
        <dbReference type="EMBL" id="TQD39400.1"/>
    </source>
</evidence>
<comment type="similarity">
    <text evidence="2">Belongs to the type IB topoisomerase family.</text>
</comment>
<dbReference type="GO" id="GO:0003917">
    <property type="term" value="F:DNA topoisomerase type I (single strand cut, ATP-independent) activity"/>
    <property type="evidence" value="ECO:0007669"/>
    <property type="project" value="UniProtKB-EC"/>
</dbReference>
<dbReference type="Gene3D" id="1.10.132.120">
    <property type="match status" value="1"/>
</dbReference>
<dbReference type="InterPro" id="IPR049331">
    <property type="entry name" value="Top1B_N_bact"/>
</dbReference>
<dbReference type="AlphaFoldDB" id="A0A507ZPC3"/>
<dbReference type="PROSITE" id="PS52038">
    <property type="entry name" value="TOPO_IB_2"/>
    <property type="match status" value="1"/>
</dbReference>
<evidence type="ECO:0000313" key="10">
    <source>
        <dbReference type="Proteomes" id="UP000317169"/>
    </source>
</evidence>
<evidence type="ECO:0000256" key="5">
    <source>
        <dbReference type="ARBA" id="ARBA00023125"/>
    </source>
</evidence>
<reference evidence="9 10" key="1">
    <citation type="submission" date="2019-06" db="EMBL/GenBank/DDBJ databases">
        <title>Flavibacter putida gen. nov., sp. nov., a novel marine bacterium of the family Flavobacteriaceae isolated from coastal seawater.</title>
        <authorList>
            <person name="Feng X."/>
        </authorList>
    </citation>
    <scope>NUCLEOTIDE SEQUENCE [LARGE SCALE GENOMIC DNA]</scope>
    <source>
        <strain evidence="9 10">PLHSN227</strain>
    </source>
</reference>
<dbReference type="SUPFAM" id="SSF56349">
    <property type="entry name" value="DNA breaking-rejoining enzymes"/>
    <property type="match status" value="1"/>
</dbReference>
<evidence type="ECO:0000259" key="8">
    <source>
        <dbReference type="Pfam" id="PF21338"/>
    </source>
</evidence>
<evidence type="ECO:0000256" key="3">
    <source>
        <dbReference type="ARBA" id="ARBA00012891"/>
    </source>
</evidence>
<evidence type="ECO:0000256" key="2">
    <source>
        <dbReference type="ARBA" id="ARBA00006645"/>
    </source>
</evidence>
<dbReference type="InterPro" id="IPR013500">
    <property type="entry name" value="TopoI_cat_euk"/>
</dbReference>
<dbReference type="InterPro" id="IPR035447">
    <property type="entry name" value="DNA_topo_I_N_sf"/>
</dbReference>
<dbReference type="Pfam" id="PF21338">
    <property type="entry name" value="Top1B_N_bact"/>
    <property type="match status" value="1"/>
</dbReference>
<accession>A0A507ZPC3</accession>
<feature type="domain" description="DNA topoisomerase IB N-terminal" evidence="8">
    <location>
        <begin position="42"/>
        <end position="90"/>
    </location>
</feature>
<organism evidence="9 10">
    <name type="scientific">Haloflavibacter putidus</name>
    <dbReference type="NCBI Taxonomy" id="2576776"/>
    <lineage>
        <taxon>Bacteria</taxon>
        <taxon>Pseudomonadati</taxon>
        <taxon>Bacteroidota</taxon>
        <taxon>Flavobacteriia</taxon>
        <taxon>Flavobacteriales</taxon>
        <taxon>Flavobacteriaceae</taxon>
        <taxon>Haloflavibacter</taxon>
    </lineage>
</organism>
<dbReference type="RefSeq" id="WP_141421347.1">
    <property type="nucleotide sequence ID" value="NZ_VIAR01000004.1"/>
</dbReference>
<sequence length="363" mass="42474">MHITTKKIEEITQKPDEFAALANLVYVKEKDLSIKRHKHGRGFYYTDKNGNKITNKKALSRIKKLVIPPAWKEVLITHLENGHLQVVGRDDKERKVYLYHKLWSKFKNQTKFFKMASFGKKLPQIRQQVDKDLQLEGMPKEKVLALVVRLMEETHIRIGNHYYAKKNQTYGLSTLRSRHVDIGEDILTFNFIGKKGKEHSIQINDQELIELVNECEEIPGWELFKYYDDKGDKECIDSGMINEYIQNICGEFYSAKDFRTWAATKIYFESLRDLGYTDGEKQQDKNIISALDEAAEALGNTRSVCRSYYVHPVITEHYKDGSIQEYFDKVDKQATKKEIPNFSNTEKILLELMKNYKITLKPE</sequence>
<dbReference type="Gene3D" id="3.30.66.10">
    <property type="entry name" value="DNA topoisomerase I domain"/>
    <property type="match status" value="1"/>
</dbReference>
<dbReference type="Gene3D" id="3.90.15.10">
    <property type="entry name" value="Topoisomerase I, Chain A, domain 3"/>
    <property type="match status" value="1"/>
</dbReference>
<feature type="domain" description="DNA topoisomerase I catalytic core eukaryotic-type" evidence="7">
    <location>
        <begin position="107"/>
        <end position="329"/>
    </location>
</feature>
<evidence type="ECO:0000259" key="7">
    <source>
        <dbReference type="Pfam" id="PF01028"/>
    </source>
</evidence>
<evidence type="ECO:0000256" key="1">
    <source>
        <dbReference type="ARBA" id="ARBA00000213"/>
    </source>
</evidence>
<dbReference type="Pfam" id="PF01028">
    <property type="entry name" value="Topoisom_I"/>
    <property type="match status" value="1"/>
</dbReference>
<comment type="caution">
    <text evidence="9">The sequence shown here is derived from an EMBL/GenBank/DDBJ whole genome shotgun (WGS) entry which is preliminary data.</text>
</comment>
<dbReference type="OrthoDB" id="9778962at2"/>
<keyword evidence="10" id="KW-1185">Reference proteome</keyword>
<dbReference type="InterPro" id="IPR011010">
    <property type="entry name" value="DNA_brk_join_enz"/>
</dbReference>
<dbReference type="SUPFAM" id="SSF55869">
    <property type="entry name" value="DNA topoisomerase I domain"/>
    <property type="match status" value="1"/>
</dbReference>
<keyword evidence="6 9" id="KW-0413">Isomerase</keyword>
<name>A0A507ZPC3_9FLAO</name>
<keyword evidence="5" id="KW-0238">DNA-binding</keyword>
<dbReference type="PRINTS" id="PR00416">
    <property type="entry name" value="EUTPISMRASEI"/>
</dbReference>
<dbReference type="EC" id="5.6.2.1" evidence="3"/>
<dbReference type="Proteomes" id="UP000317169">
    <property type="component" value="Unassembled WGS sequence"/>
</dbReference>
<dbReference type="GO" id="GO:0006265">
    <property type="term" value="P:DNA topological change"/>
    <property type="evidence" value="ECO:0007669"/>
    <property type="project" value="InterPro"/>
</dbReference>
<comment type="catalytic activity">
    <reaction evidence="1">
        <text>ATP-independent breakage of single-stranded DNA, followed by passage and rejoining.</text>
        <dbReference type="EC" id="5.6.2.1"/>
    </reaction>
</comment>
<keyword evidence="4" id="KW-0799">Topoisomerase</keyword>
<evidence type="ECO:0000256" key="4">
    <source>
        <dbReference type="ARBA" id="ARBA00023029"/>
    </source>
</evidence>
<gene>
    <name evidence="9" type="ORF">FKR84_05750</name>
</gene>
<dbReference type="InterPro" id="IPR014711">
    <property type="entry name" value="TopoI_cat_a-hlx-sub_euk"/>
</dbReference>
<dbReference type="EMBL" id="VIAR01000004">
    <property type="protein sequence ID" value="TQD39400.1"/>
    <property type="molecule type" value="Genomic_DNA"/>
</dbReference>
<dbReference type="InterPro" id="IPR001631">
    <property type="entry name" value="TopoI"/>
</dbReference>
<proteinExistence type="inferred from homology"/>
<evidence type="ECO:0000256" key="6">
    <source>
        <dbReference type="ARBA" id="ARBA00023235"/>
    </source>
</evidence>